<dbReference type="AlphaFoldDB" id="A0A918G4Q9"/>
<keyword evidence="4" id="KW-1185">Reference proteome</keyword>
<keyword evidence="1 2" id="KW-0732">Signal</keyword>
<organism evidence="3 4">
    <name type="scientific">Actinokineospora fastidiosa</name>
    <dbReference type="NCBI Taxonomy" id="1816"/>
    <lineage>
        <taxon>Bacteria</taxon>
        <taxon>Bacillati</taxon>
        <taxon>Actinomycetota</taxon>
        <taxon>Actinomycetes</taxon>
        <taxon>Pseudonocardiales</taxon>
        <taxon>Pseudonocardiaceae</taxon>
        <taxon>Actinokineospora</taxon>
    </lineage>
</organism>
<dbReference type="RefSeq" id="WP_189209073.1">
    <property type="nucleotide sequence ID" value="NZ_BMRB01000001.1"/>
</dbReference>
<dbReference type="InterPro" id="IPR009003">
    <property type="entry name" value="Peptidase_S1_PA"/>
</dbReference>
<reference evidence="3" key="2">
    <citation type="submission" date="2020-09" db="EMBL/GenBank/DDBJ databases">
        <authorList>
            <person name="Sun Q."/>
            <person name="Ohkuma M."/>
        </authorList>
    </citation>
    <scope>NUCLEOTIDE SEQUENCE</scope>
    <source>
        <strain evidence="3">JCM 3276</strain>
    </source>
</reference>
<accession>A0A918G4Q9</accession>
<feature type="signal peptide" evidence="2">
    <location>
        <begin position="1"/>
        <end position="25"/>
    </location>
</feature>
<dbReference type="EMBL" id="BMRB01000001">
    <property type="protein sequence ID" value="GGS19550.1"/>
    <property type="molecule type" value="Genomic_DNA"/>
</dbReference>
<sequence>MNWGRPLVCAVLALSGLTVGSTASAEEALAPVSGTAAADLAETRAARWTDERIDEVIRTAKPIAAPESDGTPKAVDPAALPRSVAEPAAATVRQQANLPAPGAHGRMYIANADGSSTGWCSASVVNSGSRNLISTSAHCLHGGEGGDWLFTEAFFVPGLHGDSRPHGIFWAQRWTVWSAWTDDSDDDYDYGFVNLYARDGLNVVDVVGGNGIKINMGYGHTVVVWGYPANDGYPGDVPYYCDKVTTYDGSWFDSYVYVGCILTGGASGGPWLEGYDYNLSLGYVIGVTSRAGIDFDYSLSPYLDDSFADLYHEVD</sequence>
<proteinExistence type="predicted"/>
<evidence type="ECO:0000256" key="1">
    <source>
        <dbReference type="ARBA" id="ARBA00022729"/>
    </source>
</evidence>
<evidence type="ECO:0000313" key="3">
    <source>
        <dbReference type="EMBL" id="GGS19550.1"/>
    </source>
</evidence>
<feature type="chain" id="PRO_5037309578" evidence="2">
    <location>
        <begin position="26"/>
        <end position="315"/>
    </location>
</feature>
<dbReference type="Proteomes" id="UP000660680">
    <property type="component" value="Unassembled WGS sequence"/>
</dbReference>
<evidence type="ECO:0000313" key="4">
    <source>
        <dbReference type="Proteomes" id="UP000660680"/>
    </source>
</evidence>
<comment type="caution">
    <text evidence="3">The sequence shown here is derived from an EMBL/GenBank/DDBJ whole genome shotgun (WGS) entry which is preliminary data.</text>
</comment>
<dbReference type="InterPro" id="IPR050966">
    <property type="entry name" value="Glutamyl_endopeptidase"/>
</dbReference>
<dbReference type="Gene3D" id="2.40.10.10">
    <property type="entry name" value="Trypsin-like serine proteases"/>
    <property type="match status" value="2"/>
</dbReference>
<gene>
    <name evidence="3" type="ORF">GCM10010171_10170</name>
</gene>
<evidence type="ECO:0000256" key="2">
    <source>
        <dbReference type="SAM" id="SignalP"/>
    </source>
</evidence>
<reference evidence="3" key="1">
    <citation type="journal article" date="2014" name="Int. J. Syst. Evol. Microbiol.">
        <title>Complete genome sequence of Corynebacterium casei LMG S-19264T (=DSM 44701T), isolated from a smear-ripened cheese.</title>
        <authorList>
            <consortium name="US DOE Joint Genome Institute (JGI-PGF)"/>
            <person name="Walter F."/>
            <person name="Albersmeier A."/>
            <person name="Kalinowski J."/>
            <person name="Ruckert C."/>
        </authorList>
    </citation>
    <scope>NUCLEOTIDE SEQUENCE</scope>
    <source>
        <strain evidence="3">JCM 3276</strain>
    </source>
</reference>
<dbReference type="InterPro" id="IPR043504">
    <property type="entry name" value="Peptidase_S1_PA_chymotrypsin"/>
</dbReference>
<protein>
    <submittedName>
        <fullName evidence="3">Peptidase</fullName>
    </submittedName>
</protein>
<name>A0A918G4Q9_9PSEU</name>
<dbReference type="SUPFAM" id="SSF50494">
    <property type="entry name" value="Trypsin-like serine proteases"/>
    <property type="match status" value="1"/>
</dbReference>
<dbReference type="PANTHER" id="PTHR15462">
    <property type="entry name" value="SERINE PROTEASE"/>
    <property type="match status" value="1"/>
</dbReference>